<dbReference type="FunFam" id="3.30.470.20:FF:000032">
    <property type="entry name" value="tubulin monoglycylase TTLL3 isoform X2"/>
    <property type="match status" value="1"/>
</dbReference>
<keyword evidence="3 10" id="KW-0436">Ligase</keyword>
<dbReference type="Proteomes" id="UP000593571">
    <property type="component" value="Unassembled WGS sequence"/>
</dbReference>
<proteinExistence type="predicted"/>
<evidence type="ECO:0000313" key="10">
    <source>
        <dbReference type="EMBL" id="KAF6476738.1"/>
    </source>
</evidence>
<accession>A0A7J8HXH0</accession>
<evidence type="ECO:0000256" key="4">
    <source>
        <dbReference type="ARBA" id="ARBA00022741"/>
    </source>
</evidence>
<evidence type="ECO:0000256" key="6">
    <source>
        <dbReference type="ARBA" id="ARBA00022846"/>
    </source>
</evidence>
<dbReference type="Gene3D" id="3.30.470.20">
    <property type="entry name" value="ATP-grasp fold, B domain"/>
    <property type="match status" value="1"/>
</dbReference>
<keyword evidence="7" id="KW-0206">Cytoskeleton</keyword>
<dbReference type="SUPFAM" id="SSF56059">
    <property type="entry name" value="Glutathione synthetase ATP-binding domain-like"/>
    <property type="match status" value="1"/>
</dbReference>
<evidence type="ECO:0000256" key="9">
    <source>
        <dbReference type="SAM" id="MobiDB-lite"/>
    </source>
</evidence>
<feature type="region of interest" description="Disordered" evidence="9">
    <location>
        <begin position="665"/>
        <end position="712"/>
    </location>
</feature>
<reference evidence="10 11" key="1">
    <citation type="journal article" date="2020" name="Nature">
        <title>Six reference-quality genomes reveal evolution of bat adaptations.</title>
        <authorList>
            <person name="Jebb D."/>
            <person name="Huang Z."/>
            <person name="Pippel M."/>
            <person name="Hughes G.M."/>
            <person name="Lavrichenko K."/>
            <person name="Devanna P."/>
            <person name="Winkler S."/>
            <person name="Jermiin L.S."/>
            <person name="Skirmuntt E.C."/>
            <person name="Katzourakis A."/>
            <person name="Burkitt-Gray L."/>
            <person name="Ray D.A."/>
            <person name="Sullivan K.A.M."/>
            <person name="Roscito J.G."/>
            <person name="Kirilenko B.M."/>
            <person name="Davalos L.M."/>
            <person name="Corthals A.P."/>
            <person name="Power M.L."/>
            <person name="Jones G."/>
            <person name="Ransome R.D."/>
            <person name="Dechmann D.K.N."/>
            <person name="Locatelli A.G."/>
            <person name="Puechmaille S.J."/>
            <person name="Fedrigo O."/>
            <person name="Jarvis E.D."/>
            <person name="Hiller M."/>
            <person name="Vernes S.C."/>
            <person name="Myers E.W."/>
            <person name="Teeling E.C."/>
        </authorList>
    </citation>
    <scope>NUCLEOTIDE SEQUENCE [LARGE SCALE GENOMIC DNA]</scope>
    <source>
        <strain evidence="10">MRouAeg1</strain>
        <tissue evidence="10">Muscle</tissue>
    </source>
</reference>
<feature type="region of interest" description="Disordered" evidence="9">
    <location>
        <begin position="111"/>
        <end position="142"/>
    </location>
</feature>
<evidence type="ECO:0000256" key="8">
    <source>
        <dbReference type="ARBA" id="ARBA00048944"/>
    </source>
</evidence>
<feature type="compositionally biased region" description="Acidic residues" evidence="9">
    <location>
        <begin position="129"/>
        <end position="141"/>
    </location>
</feature>
<dbReference type="GO" id="GO:0005930">
    <property type="term" value="C:axoneme"/>
    <property type="evidence" value="ECO:0007669"/>
    <property type="project" value="TreeGrafter"/>
</dbReference>
<dbReference type="GO" id="GO:0060271">
    <property type="term" value="P:cilium assembly"/>
    <property type="evidence" value="ECO:0007669"/>
    <property type="project" value="TreeGrafter"/>
</dbReference>
<keyword evidence="6" id="KW-0282">Flagellum</keyword>
<protein>
    <submittedName>
        <fullName evidence="10">Tubulin tyrosine ligase like 3</fullName>
    </submittedName>
</protein>
<evidence type="ECO:0000256" key="7">
    <source>
        <dbReference type="ARBA" id="ARBA00023212"/>
    </source>
</evidence>
<dbReference type="InterPro" id="IPR051437">
    <property type="entry name" value="TTLL_monoglycylase"/>
</dbReference>
<organism evidence="10 11">
    <name type="scientific">Rousettus aegyptiacus</name>
    <name type="common">Egyptian fruit bat</name>
    <name type="synonym">Pteropus aegyptiacus</name>
    <dbReference type="NCBI Taxonomy" id="9407"/>
    <lineage>
        <taxon>Eukaryota</taxon>
        <taxon>Metazoa</taxon>
        <taxon>Chordata</taxon>
        <taxon>Craniata</taxon>
        <taxon>Vertebrata</taxon>
        <taxon>Euteleostomi</taxon>
        <taxon>Mammalia</taxon>
        <taxon>Eutheria</taxon>
        <taxon>Laurasiatheria</taxon>
        <taxon>Chiroptera</taxon>
        <taxon>Yinpterochiroptera</taxon>
        <taxon>Pteropodoidea</taxon>
        <taxon>Pteropodidae</taxon>
        <taxon>Rousettinae</taxon>
        <taxon>Rousettus</taxon>
    </lineage>
</organism>
<comment type="caution">
    <text evidence="10">The sequence shown here is derived from an EMBL/GenBank/DDBJ whole genome shotgun (WGS) entry which is preliminary data.</text>
</comment>
<dbReference type="PANTHER" id="PTHR45870:SF1">
    <property type="entry name" value="TUBULIN MONOGLYCYLASE TTLL3"/>
    <property type="match status" value="1"/>
</dbReference>
<keyword evidence="6" id="KW-0966">Cell projection</keyword>
<dbReference type="GO" id="GO:0005524">
    <property type="term" value="F:ATP binding"/>
    <property type="evidence" value="ECO:0007669"/>
    <property type="project" value="UniProtKB-KW"/>
</dbReference>
<keyword evidence="11" id="KW-1185">Reference proteome</keyword>
<keyword evidence="2" id="KW-0963">Cytoplasm</keyword>
<dbReference type="PANTHER" id="PTHR45870">
    <property type="entry name" value="TUBULIN MONOGLYCYLASE TTLL3"/>
    <property type="match status" value="1"/>
</dbReference>
<evidence type="ECO:0000313" key="11">
    <source>
        <dbReference type="Proteomes" id="UP000593571"/>
    </source>
</evidence>
<dbReference type="GO" id="GO:0003341">
    <property type="term" value="P:cilium movement"/>
    <property type="evidence" value="ECO:0007669"/>
    <property type="project" value="TreeGrafter"/>
</dbReference>
<comment type="catalytic activity">
    <reaction evidence="8">
        <text>L-glutamyl-[protein] + glycine + ATP = glycyl-L-glutamyl-[protein] + ADP + phosphate + H(+)</text>
        <dbReference type="Rhea" id="RHEA:67180"/>
        <dbReference type="Rhea" id="RHEA-COMP:10208"/>
        <dbReference type="Rhea" id="RHEA-COMP:17207"/>
        <dbReference type="ChEBI" id="CHEBI:15378"/>
        <dbReference type="ChEBI" id="CHEBI:29973"/>
        <dbReference type="ChEBI" id="CHEBI:30616"/>
        <dbReference type="ChEBI" id="CHEBI:43474"/>
        <dbReference type="ChEBI" id="CHEBI:57305"/>
        <dbReference type="ChEBI" id="CHEBI:167890"/>
        <dbReference type="ChEBI" id="CHEBI:456216"/>
    </reaction>
    <physiologicalReaction direction="left-to-right" evidence="8">
        <dbReference type="Rhea" id="RHEA:67181"/>
    </physiologicalReaction>
</comment>
<dbReference type="Pfam" id="PF03133">
    <property type="entry name" value="TTL"/>
    <property type="match status" value="1"/>
</dbReference>
<dbReference type="GO" id="GO:0070736">
    <property type="term" value="F:protein-glycine ligase activity, initiating"/>
    <property type="evidence" value="ECO:0007669"/>
    <property type="project" value="TreeGrafter"/>
</dbReference>
<comment type="subcellular location">
    <subcellularLocation>
        <location evidence="1">Cytoplasm</location>
        <location evidence="1">Cytoskeleton</location>
        <location evidence="1">Flagellum axoneme</location>
    </subcellularLocation>
</comment>
<dbReference type="PROSITE" id="PS51221">
    <property type="entry name" value="TTL"/>
    <property type="match status" value="1"/>
</dbReference>
<dbReference type="EMBL" id="JACASE010000004">
    <property type="protein sequence ID" value="KAF6476738.1"/>
    <property type="molecule type" value="Genomic_DNA"/>
</dbReference>
<keyword evidence="5" id="KW-0067">ATP-binding</keyword>
<evidence type="ECO:0000256" key="1">
    <source>
        <dbReference type="ARBA" id="ARBA00004611"/>
    </source>
</evidence>
<evidence type="ECO:0000256" key="5">
    <source>
        <dbReference type="ARBA" id="ARBA00022840"/>
    </source>
</evidence>
<dbReference type="InterPro" id="IPR004344">
    <property type="entry name" value="TTL/TTLL_fam"/>
</dbReference>
<evidence type="ECO:0000256" key="3">
    <source>
        <dbReference type="ARBA" id="ARBA00022598"/>
    </source>
</evidence>
<keyword evidence="6" id="KW-0969">Cilium</keyword>
<name>A0A7J8HXH0_ROUAE</name>
<sequence length="885" mass="100181">MAAAHSTLTGRHCLGRSFQSLTQGAADLRRLGPPHTRALDDAPPQDGSLVLWRGFSKASHHMSRLSNAKIHVERAVKQKKIFMIQGHYPVIRCLLRQRGWVEKKIVHPSGPTLTLPHKDLDSSVVGDSDTTEDEDEDEDDVFQPPQLSDFDGLLEFDDRDEIHALMSRMVRNEIPYFIWTTRRDVLDCRFLSKDQMMNHYARAGSFTTKVGLCLNLRNLPWFDEADADSFFPRCYRLGAEDDKKAFIEDFWLTAARNVLKLVVKSEWKSYSIQAEEEEAPGDKLPKKQEKKPVMVSPEFVDEALCACEEHLSNLAHLDIDKDLEAPLYLSPEGWSLFLQRYYQVVHDGAELRHLDTQVQRCEDILQQLRAVVPQMDMEGDRNIWIVKPGAKSRGRGIMCMDHLEEMLKLVDSNPMMIKDGKWVVQKYIERPLLIFGTKFDLRQWFLVTDWNPLTVWFYRDSYIRFSTQPFSLKNLDNSVHLCNNSIQKHLENSCHRHPQLPSDNMWSSQKFQAHLQDMGAPNAWSTIIVPGMKTAVIHALQTSQDTVQCRKASFELYGADFVFGEDFQPWLIEINASPTMAPSTSVTAQLCAGVQADTLRVVIDRRLDRNCDTGAFELIYKQPAVEVPQYVGIRLLVEGSTIKKPMVMCHRRTGVRTALPHLLTQRGSGEGKDSGILTHRSAPRKVPGARSLGHTEKPDSTATTSTSGKGKKAHYHFPSLYTKARLPSPHVLRPQGQVLRLQHSKLVGSKALSTTGKALMTLPTAKVLISLPPNPELKQASTILKPRKRLCGSYPGNALWPLPFEVGNLPSTHRKIKAKGKFKARLCDSPKAEVCLMKMLSLPGPLPLINAHQQLGSMGDMRLEKPLFQASLPQSWIQRQIKRNK</sequence>
<gene>
    <name evidence="10" type="ORF">HJG63_020077</name>
</gene>
<dbReference type="GO" id="GO:0015630">
    <property type="term" value="C:microtubule cytoskeleton"/>
    <property type="evidence" value="ECO:0007669"/>
    <property type="project" value="TreeGrafter"/>
</dbReference>
<evidence type="ECO:0000256" key="2">
    <source>
        <dbReference type="ARBA" id="ARBA00022490"/>
    </source>
</evidence>
<dbReference type="AlphaFoldDB" id="A0A7J8HXH0"/>
<keyword evidence="4" id="KW-0547">Nucleotide-binding</keyword>